<protein>
    <submittedName>
        <fullName evidence="9">Biopolymer transporter ExbD</fullName>
    </submittedName>
</protein>
<dbReference type="GO" id="GO:0015031">
    <property type="term" value="P:protein transport"/>
    <property type="evidence" value="ECO:0007669"/>
    <property type="project" value="UniProtKB-KW"/>
</dbReference>
<comment type="caution">
    <text evidence="9">The sequence shown here is derived from an EMBL/GenBank/DDBJ whole genome shotgun (WGS) entry which is preliminary data.</text>
</comment>
<evidence type="ECO:0000256" key="6">
    <source>
        <dbReference type="ARBA" id="ARBA00023136"/>
    </source>
</evidence>
<evidence type="ECO:0000256" key="4">
    <source>
        <dbReference type="ARBA" id="ARBA00022692"/>
    </source>
</evidence>
<dbReference type="Pfam" id="PF02472">
    <property type="entry name" value="ExbD"/>
    <property type="match status" value="1"/>
</dbReference>
<evidence type="ECO:0000313" key="10">
    <source>
        <dbReference type="Proteomes" id="UP000235616"/>
    </source>
</evidence>
<evidence type="ECO:0000256" key="1">
    <source>
        <dbReference type="ARBA" id="ARBA00004162"/>
    </source>
</evidence>
<dbReference type="PANTHER" id="PTHR30558:SF7">
    <property type="entry name" value="TOL-PAL SYSTEM PROTEIN TOLR"/>
    <property type="match status" value="1"/>
</dbReference>
<accession>A0A2N7VLV7</accession>
<evidence type="ECO:0000256" key="2">
    <source>
        <dbReference type="ARBA" id="ARBA00005811"/>
    </source>
</evidence>
<evidence type="ECO:0000256" key="5">
    <source>
        <dbReference type="ARBA" id="ARBA00022989"/>
    </source>
</evidence>
<dbReference type="EMBL" id="PNYA01000016">
    <property type="protein sequence ID" value="PMS18139.1"/>
    <property type="molecule type" value="Genomic_DNA"/>
</dbReference>
<comment type="subcellular location">
    <subcellularLocation>
        <location evidence="1">Cell membrane</location>
        <topology evidence="1">Single-pass membrane protein</topology>
    </subcellularLocation>
    <subcellularLocation>
        <location evidence="7">Cell membrane</location>
        <topology evidence="7">Single-pass type II membrane protein</topology>
    </subcellularLocation>
</comment>
<name>A0A2N7VLV7_9BURK</name>
<dbReference type="OrthoDB" id="9798629at2"/>
<dbReference type="PANTHER" id="PTHR30558">
    <property type="entry name" value="EXBD MEMBRANE COMPONENT OF PMF-DRIVEN MACROMOLECULE IMPORT SYSTEM"/>
    <property type="match status" value="1"/>
</dbReference>
<evidence type="ECO:0000313" key="9">
    <source>
        <dbReference type="EMBL" id="PMS18139.1"/>
    </source>
</evidence>
<evidence type="ECO:0000256" key="3">
    <source>
        <dbReference type="ARBA" id="ARBA00022475"/>
    </source>
</evidence>
<evidence type="ECO:0000256" key="7">
    <source>
        <dbReference type="RuleBase" id="RU003879"/>
    </source>
</evidence>
<dbReference type="InterPro" id="IPR003400">
    <property type="entry name" value="ExbD"/>
</dbReference>
<evidence type="ECO:0000256" key="8">
    <source>
        <dbReference type="SAM" id="Phobius"/>
    </source>
</evidence>
<sequence>MAMPLFEDDADEGLMGEINMTPLIDVMLVLLIVFMIAIPAIEHAIKLDLPHVGSQAQDVKPAHIEVGLRADGTLVWDGANVDDAGLRAALKQAAQTKPQPQLRLRADRKVPYERVADVMSAAQESGLTQIGFVTEPRAH</sequence>
<proteinExistence type="inferred from homology"/>
<keyword evidence="7" id="KW-0813">Transport</keyword>
<keyword evidence="6 8" id="KW-0472">Membrane</keyword>
<organism evidence="9 10">
    <name type="scientific">Trinickia dabaoshanensis</name>
    <dbReference type="NCBI Taxonomy" id="564714"/>
    <lineage>
        <taxon>Bacteria</taxon>
        <taxon>Pseudomonadati</taxon>
        <taxon>Pseudomonadota</taxon>
        <taxon>Betaproteobacteria</taxon>
        <taxon>Burkholderiales</taxon>
        <taxon>Burkholderiaceae</taxon>
        <taxon>Trinickia</taxon>
    </lineage>
</organism>
<comment type="similarity">
    <text evidence="2 7">Belongs to the ExbD/TolR family.</text>
</comment>
<keyword evidence="10" id="KW-1185">Reference proteome</keyword>
<dbReference type="GO" id="GO:0022857">
    <property type="term" value="F:transmembrane transporter activity"/>
    <property type="evidence" value="ECO:0007669"/>
    <property type="project" value="InterPro"/>
</dbReference>
<dbReference type="Proteomes" id="UP000235616">
    <property type="component" value="Unassembled WGS sequence"/>
</dbReference>
<keyword evidence="5 8" id="KW-1133">Transmembrane helix</keyword>
<dbReference type="RefSeq" id="WP_102646794.1">
    <property type="nucleotide sequence ID" value="NZ_PNYA01000016.1"/>
</dbReference>
<reference evidence="9 10" key="1">
    <citation type="submission" date="2018-01" db="EMBL/GenBank/DDBJ databases">
        <title>Whole genome analyses suggest that Burkholderia sensu lato contains two further novel genera in the rhizoxinica-symbiotica group Mycetohabitans gen. nov., and Trinickia gen. nov.: implications for the evolution of diazotrophy and nodulation in the Burkholderiaceae.</title>
        <authorList>
            <person name="Estrada-de los Santos P."/>
            <person name="Palmer M."/>
            <person name="Chavez-Ramirez B."/>
            <person name="Beukes C."/>
            <person name="Steenkamp E.T."/>
            <person name="Hirsch A.M."/>
            <person name="Manyaka P."/>
            <person name="Maluk M."/>
            <person name="Lafos M."/>
            <person name="Crook M."/>
            <person name="Gross E."/>
            <person name="Simon M.F."/>
            <person name="Bueno dos Reis Junior F."/>
            <person name="Poole P.S."/>
            <person name="Venter S.N."/>
            <person name="James E.K."/>
        </authorList>
    </citation>
    <scope>NUCLEOTIDE SEQUENCE [LARGE SCALE GENOMIC DNA]</scope>
    <source>
        <strain evidence="9 10">GIMN1.004</strain>
    </source>
</reference>
<keyword evidence="4 7" id="KW-0812">Transmembrane</keyword>
<feature type="transmembrane region" description="Helical" evidence="8">
    <location>
        <begin position="20"/>
        <end position="41"/>
    </location>
</feature>
<gene>
    <name evidence="9" type="ORF">C0Z18_18085</name>
</gene>
<keyword evidence="3" id="KW-1003">Cell membrane</keyword>
<dbReference type="GO" id="GO:0005886">
    <property type="term" value="C:plasma membrane"/>
    <property type="evidence" value="ECO:0007669"/>
    <property type="project" value="UniProtKB-SubCell"/>
</dbReference>
<keyword evidence="7" id="KW-0653">Protein transport</keyword>
<dbReference type="Gene3D" id="3.30.420.270">
    <property type="match status" value="1"/>
</dbReference>
<dbReference type="AlphaFoldDB" id="A0A2N7VLV7"/>